<dbReference type="STRING" id="4113.M1CKG6"/>
<dbReference type="SUPFAM" id="SSF51197">
    <property type="entry name" value="Clavaminate synthase-like"/>
    <property type="match status" value="1"/>
</dbReference>
<evidence type="ECO:0000256" key="3">
    <source>
        <dbReference type="ARBA" id="ARBA00023004"/>
    </source>
</evidence>
<dbReference type="PROSITE" id="PS50206">
    <property type="entry name" value="RHODANESE_3"/>
    <property type="match status" value="1"/>
</dbReference>
<dbReference type="Gene3D" id="3.40.250.10">
    <property type="entry name" value="Rhodanese-like domain"/>
    <property type="match status" value="1"/>
</dbReference>
<reference evidence="6" key="1">
    <citation type="journal article" date="2011" name="Nature">
        <title>Genome sequence and analysis of the tuber crop potato.</title>
        <authorList>
            <consortium name="The Potato Genome Sequencing Consortium"/>
        </authorList>
    </citation>
    <scope>NUCLEOTIDE SEQUENCE [LARGE SCALE GENOMIC DNA]</scope>
    <source>
        <strain evidence="6">cv. DM1-3 516 R44</strain>
    </source>
</reference>
<accession>M1CKG6</accession>
<dbReference type="Pfam" id="PF14226">
    <property type="entry name" value="DIOX_N"/>
    <property type="match status" value="1"/>
</dbReference>
<dbReference type="InterPro" id="IPR026992">
    <property type="entry name" value="DIOX_N"/>
</dbReference>
<evidence type="ECO:0000313" key="6">
    <source>
        <dbReference type="Proteomes" id="UP000011115"/>
    </source>
</evidence>
<dbReference type="SMART" id="SM00450">
    <property type="entry name" value="RHOD"/>
    <property type="match status" value="1"/>
</dbReference>
<dbReference type="InterPro" id="IPR001763">
    <property type="entry name" value="Rhodanese-like_dom"/>
</dbReference>
<dbReference type="Gramene" id="PGSC0003DMT400069454">
    <property type="protein sequence ID" value="PGSC0003DMT400069454"/>
    <property type="gene ID" value="PGSC0003DMG400027000"/>
</dbReference>
<keyword evidence="6" id="KW-1185">Reference proteome</keyword>
<feature type="domain" description="Rhodanese" evidence="4">
    <location>
        <begin position="162"/>
        <end position="241"/>
    </location>
</feature>
<name>M1CKG6_SOLTU</name>
<dbReference type="PANTHER" id="PTHR44542">
    <property type="entry name" value="THIOSULFATE SULFURTRANSFERASE 18"/>
    <property type="match status" value="1"/>
</dbReference>
<dbReference type="CDD" id="cd00158">
    <property type="entry name" value="RHOD"/>
    <property type="match status" value="1"/>
</dbReference>
<dbReference type="GO" id="GO:0016706">
    <property type="term" value="F:2-oxoglutarate-dependent dioxygenase activity"/>
    <property type="evidence" value="ECO:0007669"/>
    <property type="project" value="UniProtKB-ARBA"/>
</dbReference>
<evidence type="ECO:0000256" key="2">
    <source>
        <dbReference type="ARBA" id="ARBA00022896"/>
    </source>
</evidence>
<dbReference type="Gene3D" id="2.60.120.330">
    <property type="entry name" value="B-lactam Antibiotic, Isopenicillin N Synthase, Chain"/>
    <property type="match status" value="1"/>
</dbReference>
<dbReference type="InParanoid" id="M1CKG6"/>
<evidence type="ECO:0000313" key="5">
    <source>
        <dbReference type="EnsemblPlants" id="PGSC0003DMT400069454"/>
    </source>
</evidence>
<dbReference type="SUPFAM" id="SSF52821">
    <property type="entry name" value="Rhodanese/Cell cycle control phosphatase"/>
    <property type="match status" value="1"/>
</dbReference>
<evidence type="ECO:0000259" key="4">
    <source>
        <dbReference type="PROSITE" id="PS50206"/>
    </source>
</evidence>
<dbReference type="HOGENOM" id="CLU_1095851_0_0_1"/>
<dbReference type="AlphaFoldDB" id="M1CKG6"/>
<keyword evidence="3" id="KW-0408">Iron</keyword>
<proteinExistence type="predicted"/>
<dbReference type="eggNOG" id="KOG0143">
    <property type="taxonomic scope" value="Eukaryota"/>
</dbReference>
<dbReference type="Pfam" id="PF00581">
    <property type="entry name" value="Rhodanese"/>
    <property type="match status" value="1"/>
</dbReference>
<dbReference type="GO" id="GO:0046872">
    <property type="term" value="F:metal ion binding"/>
    <property type="evidence" value="ECO:0007669"/>
    <property type="project" value="UniProtKB-KW"/>
</dbReference>
<keyword evidence="1" id="KW-0479">Metal-binding</keyword>
<reference evidence="5" key="2">
    <citation type="submission" date="2015-06" db="UniProtKB">
        <authorList>
            <consortium name="EnsemblPlants"/>
        </authorList>
    </citation>
    <scope>IDENTIFICATION</scope>
    <source>
        <strain evidence="5">DM1-3 516 R44</strain>
    </source>
</reference>
<sequence length="254" mass="29315">MLEKRLNVNVPIGKDIPVIDLSHPNSAHIAEQIIKASQNYGVFQVINHGVPQELIGDVLKVCDEFFKLPIEDLEKYTEEEELSEFEPNLDQKPKLYIEKEYKPKKNGKNDKEVIFWKDTFAHCTHPTKEDRITSWPEKPAQYSNEDVSNVDVISAKDLLSLGHTYLDVRTVEEYNRGHIDKAINIPYMFLNEQGRVKNPDFLEQVCSVCQKEDHLIVGYKDVRNLEGGYSAWVDNEFKGDEAAQQFKTACKFRP</sequence>
<dbReference type="InterPro" id="IPR027443">
    <property type="entry name" value="IPNS-like_sf"/>
</dbReference>
<dbReference type="InterPro" id="IPR044684">
    <property type="entry name" value="STR17/STR18/HARC1-like"/>
</dbReference>
<dbReference type="Proteomes" id="UP000011115">
    <property type="component" value="Unassembled WGS sequence"/>
</dbReference>
<dbReference type="InterPro" id="IPR036873">
    <property type="entry name" value="Rhodanese-like_dom_sf"/>
</dbReference>
<dbReference type="EnsemblPlants" id="PGSC0003DMT400069454">
    <property type="protein sequence ID" value="PGSC0003DMT400069454"/>
    <property type="gene ID" value="PGSC0003DMG400027000"/>
</dbReference>
<organism evidence="5 6">
    <name type="scientific">Solanum tuberosum</name>
    <name type="common">Potato</name>
    <dbReference type="NCBI Taxonomy" id="4113"/>
    <lineage>
        <taxon>Eukaryota</taxon>
        <taxon>Viridiplantae</taxon>
        <taxon>Streptophyta</taxon>
        <taxon>Embryophyta</taxon>
        <taxon>Tracheophyta</taxon>
        <taxon>Spermatophyta</taxon>
        <taxon>Magnoliopsida</taxon>
        <taxon>eudicotyledons</taxon>
        <taxon>Gunneridae</taxon>
        <taxon>Pentapetalae</taxon>
        <taxon>asterids</taxon>
        <taxon>lamiids</taxon>
        <taxon>Solanales</taxon>
        <taxon>Solanaceae</taxon>
        <taxon>Solanoideae</taxon>
        <taxon>Solaneae</taxon>
        <taxon>Solanum</taxon>
    </lineage>
</organism>
<protein>
    <submittedName>
        <fullName evidence="5">Hyoscyamine 6-dioxygenase</fullName>
    </submittedName>
</protein>
<dbReference type="PaxDb" id="4113-PGSC0003DMT400069454"/>
<dbReference type="eggNOG" id="KOG1530">
    <property type="taxonomic scope" value="Eukaryota"/>
</dbReference>
<keyword evidence="2" id="KW-0847">Vitamin C</keyword>
<dbReference type="GO" id="GO:0031418">
    <property type="term" value="F:L-ascorbic acid binding"/>
    <property type="evidence" value="ECO:0007669"/>
    <property type="project" value="UniProtKB-KW"/>
</dbReference>
<dbReference type="PANTHER" id="PTHR44542:SF14">
    <property type="entry name" value="PROTEIN HIGH ARSENIC CONTENT 1, MITOCHONDRIAL-RELATED"/>
    <property type="match status" value="1"/>
</dbReference>
<evidence type="ECO:0000256" key="1">
    <source>
        <dbReference type="ARBA" id="ARBA00022723"/>
    </source>
</evidence>